<dbReference type="PANTHER" id="PTHR23501:SF187">
    <property type="entry name" value="MAJOR FACILITATOR SUPERFAMILY (MFS) PROFILE DOMAIN-CONTAINING PROTEIN"/>
    <property type="match status" value="1"/>
</dbReference>
<evidence type="ECO:0000256" key="6">
    <source>
        <dbReference type="ARBA" id="ARBA00023180"/>
    </source>
</evidence>
<feature type="transmembrane region" description="Helical" evidence="7">
    <location>
        <begin position="296"/>
        <end position="320"/>
    </location>
</feature>
<dbReference type="Gene3D" id="1.20.1250.20">
    <property type="entry name" value="MFS general substrate transporter like domains"/>
    <property type="match status" value="1"/>
</dbReference>
<dbReference type="SUPFAM" id="SSF103473">
    <property type="entry name" value="MFS general substrate transporter"/>
    <property type="match status" value="1"/>
</dbReference>
<proteinExistence type="predicted"/>
<dbReference type="PANTHER" id="PTHR23501">
    <property type="entry name" value="MAJOR FACILITATOR SUPERFAMILY"/>
    <property type="match status" value="1"/>
</dbReference>
<evidence type="ECO:0000256" key="3">
    <source>
        <dbReference type="ARBA" id="ARBA00022692"/>
    </source>
</evidence>
<keyword evidence="2" id="KW-0813">Transport</keyword>
<keyword evidence="10" id="KW-1185">Reference proteome</keyword>
<evidence type="ECO:0000256" key="4">
    <source>
        <dbReference type="ARBA" id="ARBA00022989"/>
    </source>
</evidence>
<feature type="domain" description="Major facilitator superfamily (MFS) profile" evidence="8">
    <location>
        <begin position="30"/>
        <end position="525"/>
    </location>
</feature>
<evidence type="ECO:0000259" key="8">
    <source>
        <dbReference type="PROSITE" id="PS50850"/>
    </source>
</evidence>
<name>A0AAV9HIK3_9PEZI</name>
<protein>
    <submittedName>
        <fullName evidence="9">Major facilitator superfamily domain-containing protein</fullName>
    </submittedName>
</protein>
<reference evidence="9" key="1">
    <citation type="journal article" date="2023" name="Mol. Phylogenet. Evol.">
        <title>Genome-scale phylogeny and comparative genomics of the fungal order Sordariales.</title>
        <authorList>
            <person name="Hensen N."/>
            <person name="Bonometti L."/>
            <person name="Westerberg I."/>
            <person name="Brannstrom I.O."/>
            <person name="Guillou S."/>
            <person name="Cros-Aarteil S."/>
            <person name="Calhoun S."/>
            <person name="Haridas S."/>
            <person name="Kuo A."/>
            <person name="Mondo S."/>
            <person name="Pangilinan J."/>
            <person name="Riley R."/>
            <person name="LaButti K."/>
            <person name="Andreopoulos B."/>
            <person name="Lipzen A."/>
            <person name="Chen C."/>
            <person name="Yan M."/>
            <person name="Daum C."/>
            <person name="Ng V."/>
            <person name="Clum A."/>
            <person name="Steindorff A."/>
            <person name="Ohm R.A."/>
            <person name="Martin F."/>
            <person name="Silar P."/>
            <person name="Natvig D.O."/>
            <person name="Lalanne C."/>
            <person name="Gautier V."/>
            <person name="Ament-Velasquez S.L."/>
            <person name="Kruys A."/>
            <person name="Hutchinson M.I."/>
            <person name="Powell A.J."/>
            <person name="Barry K."/>
            <person name="Miller A.N."/>
            <person name="Grigoriev I.V."/>
            <person name="Debuchy R."/>
            <person name="Gladieux P."/>
            <person name="Hiltunen Thoren M."/>
            <person name="Johannesson H."/>
        </authorList>
    </citation>
    <scope>NUCLEOTIDE SEQUENCE</scope>
    <source>
        <strain evidence="9">PSN324</strain>
    </source>
</reference>
<comment type="subcellular location">
    <subcellularLocation>
        <location evidence="1">Membrane</location>
        <topology evidence="1">Multi-pass membrane protein</topology>
    </subcellularLocation>
</comment>
<sequence>MAAIDDKTTLQEAHEGQPTPVKHGVRFWGTFVALCCLSFISALDVAIVTTALPTVTDAVGGADKYVWIANSFVVASSVLQPLFGQLANVFGRRPPFIASVVLFTLGSGIAGGAKDAAMLIAGRAVQGAGAGGIVVMLDIVCCDLVPMRERGKYLGLMFSWSGVGAALGPPVGGALAEADWRWMFYMNIPICGVALACLLLFMRVKTGTAAAQHSGLGPKLRRLDIVGNLIFTSSMIALLIGLVQGGTDEEHKWSSFRIIVPIVLGLAGWAVFHAHQTFVAKFPSVPSRMFANRTSATGFALTFTSSVVLQATAYFFPVYLQGVKGTTVLQSGTYFLPFALSSLVFAVAAGILLSKFGAYRPLHVVAFALSSLAFGLFTLLDGATSKVAWVWFQLIAAAGSGFVMSILLPAIMAALPESDVAAASATYSFFRTFGYVWGVTIPGIIFNAAMNKNLNGVSDPALRANLANGAAYSFASAVHRLKKEGALDPLALDQMTDAYSKSLRVIWWMCLGISLASLLAVPLERGLELRKELETEYGMDDSDGQVQTDGEKANGIVAKVNPA</sequence>
<keyword evidence="3 7" id="KW-0812">Transmembrane</keyword>
<feature type="transmembrane region" description="Helical" evidence="7">
    <location>
        <begin position="427"/>
        <end position="450"/>
    </location>
</feature>
<feature type="transmembrane region" description="Helical" evidence="7">
    <location>
        <begin position="223"/>
        <end position="243"/>
    </location>
</feature>
<feature type="transmembrane region" description="Helical" evidence="7">
    <location>
        <begin position="332"/>
        <end position="352"/>
    </location>
</feature>
<feature type="transmembrane region" description="Helical" evidence="7">
    <location>
        <begin position="255"/>
        <end position="275"/>
    </location>
</feature>
<feature type="transmembrane region" description="Helical" evidence="7">
    <location>
        <begin position="505"/>
        <end position="523"/>
    </location>
</feature>
<keyword evidence="5 7" id="KW-0472">Membrane</keyword>
<organism evidence="9 10">
    <name type="scientific">Cladorrhinum samala</name>
    <dbReference type="NCBI Taxonomy" id="585594"/>
    <lineage>
        <taxon>Eukaryota</taxon>
        <taxon>Fungi</taxon>
        <taxon>Dikarya</taxon>
        <taxon>Ascomycota</taxon>
        <taxon>Pezizomycotina</taxon>
        <taxon>Sordariomycetes</taxon>
        <taxon>Sordariomycetidae</taxon>
        <taxon>Sordariales</taxon>
        <taxon>Podosporaceae</taxon>
        <taxon>Cladorrhinum</taxon>
    </lineage>
</organism>
<dbReference type="PROSITE" id="PS50850">
    <property type="entry name" value="MFS"/>
    <property type="match status" value="1"/>
</dbReference>
<evidence type="ECO:0000313" key="9">
    <source>
        <dbReference type="EMBL" id="KAK4460392.1"/>
    </source>
</evidence>
<dbReference type="AlphaFoldDB" id="A0AAV9HIK3"/>
<accession>A0AAV9HIK3</accession>
<dbReference type="InterPro" id="IPR020846">
    <property type="entry name" value="MFS_dom"/>
</dbReference>
<feature type="transmembrane region" description="Helical" evidence="7">
    <location>
        <begin position="182"/>
        <end position="202"/>
    </location>
</feature>
<feature type="transmembrane region" description="Helical" evidence="7">
    <location>
        <begin position="364"/>
        <end position="383"/>
    </location>
</feature>
<feature type="transmembrane region" description="Helical" evidence="7">
    <location>
        <begin position="95"/>
        <end position="113"/>
    </location>
</feature>
<gene>
    <name evidence="9" type="ORF">QBC42DRAFT_272485</name>
</gene>
<feature type="transmembrane region" description="Helical" evidence="7">
    <location>
        <begin position="153"/>
        <end position="176"/>
    </location>
</feature>
<comment type="caution">
    <text evidence="9">The sequence shown here is derived from an EMBL/GenBank/DDBJ whole genome shotgun (WGS) entry which is preliminary data.</text>
</comment>
<dbReference type="GO" id="GO:0022857">
    <property type="term" value="F:transmembrane transporter activity"/>
    <property type="evidence" value="ECO:0007669"/>
    <property type="project" value="InterPro"/>
</dbReference>
<keyword evidence="4 7" id="KW-1133">Transmembrane helix</keyword>
<dbReference type="InterPro" id="IPR011701">
    <property type="entry name" value="MFS"/>
</dbReference>
<keyword evidence="6" id="KW-0325">Glycoprotein</keyword>
<dbReference type="Pfam" id="PF07690">
    <property type="entry name" value="MFS_1"/>
    <property type="match status" value="1"/>
</dbReference>
<dbReference type="EMBL" id="MU865013">
    <property type="protein sequence ID" value="KAK4460392.1"/>
    <property type="molecule type" value="Genomic_DNA"/>
</dbReference>
<dbReference type="InterPro" id="IPR036259">
    <property type="entry name" value="MFS_trans_sf"/>
</dbReference>
<feature type="transmembrane region" description="Helical" evidence="7">
    <location>
        <begin position="125"/>
        <end position="146"/>
    </location>
</feature>
<dbReference type="GO" id="GO:0005886">
    <property type="term" value="C:plasma membrane"/>
    <property type="evidence" value="ECO:0007669"/>
    <property type="project" value="TreeGrafter"/>
</dbReference>
<feature type="transmembrane region" description="Helical" evidence="7">
    <location>
        <begin position="27"/>
        <end position="53"/>
    </location>
</feature>
<evidence type="ECO:0000256" key="1">
    <source>
        <dbReference type="ARBA" id="ARBA00004141"/>
    </source>
</evidence>
<dbReference type="PRINTS" id="PR01036">
    <property type="entry name" value="TCRTETB"/>
</dbReference>
<feature type="transmembrane region" description="Helical" evidence="7">
    <location>
        <begin position="389"/>
        <end position="415"/>
    </location>
</feature>
<dbReference type="Gene3D" id="1.20.1720.10">
    <property type="entry name" value="Multidrug resistance protein D"/>
    <property type="match status" value="1"/>
</dbReference>
<feature type="transmembrane region" description="Helical" evidence="7">
    <location>
        <begin position="65"/>
        <end position="83"/>
    </location>
</feature>
<evidence type="ECO:0000256" key="5">
    <source>
        <dbReference type="ARBA" id="ARBA00023136"/>
    </source>
</evidence>
<evidence type="ECO:0000313" key="10">
    <source>
        <dbReference type="Proteomes" id="UP001321749"/>
    </source>
</evidence>
<evidence type="ECO:0000256" key="2">
    <source>
        <dbReference type="ARBA" id="ARBA00022448"/>
    </source>
</evidence>
<reference evidence="9" key="2">
    <citation type="submission" date="2023-06" db="EMBL/GenBank/DDBJ databases">
        <authorList>
            <consortium name="Lawrence Berkeley National Laboratory"/>
            <person name="Mondo S.J."/>
            <person name="Hensen N."/>
            <person name="Bonometti L."/>
            <person name="Westerberg I."/>
            <person name="Brannstrom I.O."/>
            <person name="Guillou S."/>
            <person name="Cros-Aarteil S."/>
            <person name="Calhoun S."/>
            <person name="Haridas S."/>
            <person name="Kuo A."/>
            <person name="Pangilinan J."/>
            <person name="Riley R."/>
            <person name="Labutti K."/>
            <person name="Andreopoulos B."/>
            <person name="Lipzen A."/>
            <person name="Chen C."/>
            <person name="Yanf M."/>
            <person name="Daum C."/>
            <person name="Ng V."/>
            <person name="Clum A."/>
            <person name="Steindorff A."/>
            <person name="Ohm R."/>
            <person name="Martin F."/>
            <person name="Silar P."/>
            <person name="Natvig D."/>
            <person name="Lalanne C."/>
            <person name="Gautier V."/>
            <person name="Ament-Velasquez S.L."/>
            <person name="Kruys A."/>
            <person name="Hutchinson M.I."/>
            <person name="Powell A.J."/>
            <person name="Barry K."/>
            <person name="Miller A.N."/>
            <person name="Grigoriev I.V."/>
            <person name="Debuchy R."/>
            <person name="Gladieux P."/>
            <person name="Thoren M.H."/>
            <person name="Johannesson H."/>
        </authorList>
    </citation>
    <scope>NUCLEOTIDE SEQUENCE</scope>
    <source>
        <strain evidence="9">PSN324</strain>
    </source>
</reference>
<dbReference type="Proteomes" id="UP001321749">
    <property type="component" value="Unassembled WGS sequence"/>
</dbReference>
<evidence type="ECO:0000256" key="7">
    <source>
        <dbReference type="SAM" id="Phobius"/>
    </source>
</evidence>